<dbReference type="GO" id="GO:0016052">
    <property type="term" value="P:carbohydrate catabolic process"/>
    <property type="evidence" value="ECO:0007669"/>
    <property type="project" value="InterPro"/>
</dbReference>
<dbReference type="RefSeq" id="WP_124871471.1">
    <property type="nucleotide sequence ID" value="NZ_RQJO01000007.1"/>
</dbReference>
<reference evidence="3 4" key="1">
    <citation type="submission" date="2018-11" db="EMBL/GenBank/DDBJ databases">
        <authorList>
            <person name="Zhou Z."/>
            <person name="Wang G."/>
        </authorList>
    </citation>
    <scope>NUCLEOTIDE SEQUENCE [LARGE SCALE GENOMIC DNA]</scope>
    <source>
        <strain evidence="3 4">KCTC52004</strain>
    </source>
</reference>
<dbReference type="GO" id="GO:0004553">
    <property type="term" value="F:hydrolase activity, hydrolyzing O-glycosyl compounds"/>
    <property type="evidence" value="ECO:0007669"/>
    <property type="project" value="InterPro"/>
</dbReference>
<dbReference type="Gene3D" id="2.60.40.1190">
    <property type="match status" value="1"/>
</dbReference>
<dbReference type="InterPro" id="IPR010502">
    <property type="entry name" value="Carb-bd_dom_fam9"/>
</dbReference>
<dbReference type="Proteomes" id="UP000271925">
    <property type="component" value="Unassembled WGS sequence"/>
</dbReference>
<dbReference type="InterPro" id="IPR045670">
    <property type="entry name" value="DUF5916"/>
</dbReference>
<dbReference type="Pfam" id="PF19313">
    <property type="entry name" value="DUF5916"/>
    <property type="match status" value="1"/>
</dbReference>
<dbReference type="SUPFAM" id="SSF49344">
    <property type="entry name" value="CBD9-like"/>
    <property type="match status" value="1"/>
</dbReference>
<keyword evidence="3" id="KW-0378">Hydrolase</keyword>
<evidence type="ECO:0000259" key="1">
    <source>
        <dbReference type="Pfam" id="PF06452"/>
    </source>
</evidence>
<sequence>MRFFRLFLPCLIFCTSLHAQKKNESYQYHIRQTVPTERAPHLKIDGVMDEQAWLEAETASNFYMVLPMDTSYAKLRTDVKMTYDQQNLYIIAVCYYGRNPDSSFINRPFVQSLRRDWEFGKNDNFIFFMDPFDDQTNGFTFGANAVGAQWDGLLYEGGKANLSWDNKWYSVVKNYEDRYVFEAAIPFKTIRYKKGITRWGINFSRQDLKTTEKSSWAPVPRQFPTASLAYTGTIVWDQPPPQAGSNISLIPYALGGLTRDYANDKPNAYRGDVGLDAKVAVTSSLNLDLTVNPDFSQVDVDQQVTNLDRFELFFPERRQFFLENGDQMSNFGYANIRPFFSRRIGLGVPIRFGARLSGKLNKDWRIGVMDMQTGKVDATGLPAQNFAVVALQRRIFSRSNIGAIFINKESLNYEPGATEAGKSTYSKFNRNFGFEYNLASSNNTWTGKAIVLKSFDPQNSNRSLVHAANLLYSTRKWIVGWQHEYVGKNYSAEVGYVPRRGYIKINPTASYMLFPKGGSVLSHGPQITSYFIYDETFRKTDNETVAMYQTTFRTKSVFAVWAGHDYIRLLQPFDPTNSGRDTLARGTEHRWNAVGMDYISKPQSVFTYSFSGRYGGYYANGTRLNLITALGYRFQPFVSLAVSANYNDIRIPETHSSVKFWLVGPRIDLTMTNKLFFTTFVQYNEQAKNVNLNTRFQWRYAPASDLFIVYTDNYLPGSLTVKNRALVLKLTYWWNV</sequence>
<dbReference type="EMBL" id="RQJO01000007">
    <property type="protein sequence ID" value="RRB07120.1"/>
    <property type="molecule type" value="Genomic_DNA"/>
</dbReference>
<comment type="caution">
    <text evidence="3">The sequence shown here is derived from an EMBL/GenBank/DDBJ whole genome shotgun (WGS) entry which is preliminary data.</text>
</comment>
<organism evidence="3 4">
    <name type="scientific">Larkinella rosea</name>
    <dbReference type="NCBI Taxonomy" id="2025312"/>
    <lineage>
        <taxon>Bacteria</taxon>
        <taxon>Pseudomonadati</taxon>
        <taxon>Bacteroidota</taxon>
        <taxon>Cytophagia</taxon>
        <taxon>Cytophagales</taxon>
        <taxon>Spirosomataceae</taxon>
        <taxon>Larkinella</taxon>
    </lineage>
</organism>
<dbReference type="Pfam" id="PF06452">
    <property type="entry name" value="CBM9_1"/>
    <property type="match status" value="1"/>
</dbReference>
<evidence type="ECO:0000313" key="4">
    <source>
        <dbReference type="Proteomes" id="UP000271925"/>
    </source>
</evidence>
<evidence type="ECO:0000313" key="3">
    <source>
        <dbReference type="EMBL" id="RRB07120.1"/>
    </source>
</evidence>
<gene>
    <name evidence="3" type="ORF">EHT25_04880</name>
</gene>
<dbReference type="OrthoDB" id="9786766at2"/>
<accession>A0A3P1C125</accession>
<keyword evidence="4" id="KW-1185">Reference proteome</keyword>
<dbReference type="CDD" id="cd09618">
    <property type="entry name" value="CBM9_like_2"/>
    <property type="match status" value="1"/>
</dbReference>
<name>A0A3P1C125_9BACT</name>
<evidence type="ECO:0000259" key="2">
    <source>
        <dbReference type="Pfam" id="PF19313"/>
    </source>
</evidence>
<proteinExistence type="predicted"/>
<feature type="domain" description="DUF5916" evidence="2">
    <location>
        <begin position="247"/>
        <end position="346"/>
    </location>
</feature>
<dbReference type="GO" id="GO:0030246">
    <property type="term" value="F:carbohydrate binding"/>
    <property type="evidence" value="ECO:0007669"/>
    <property type="project" value="InterPro"/>
</dbReference>
<feature type="domain" description="Carbohydrate-binding" evidence="1">
    <location>
        <begin position="44"/>
        <end position="210"/>
    </location>
</feature>
<dbReference type="AlphaFoldDB" id="A0A3P1C125"/>
<protein>
    <submittedName>
        <fullName evidence="3">Hydrolase</fullName>
    </submittedName>
</protein>